<gene>
    <name evidence="1" type="ORF">E3N88_21047</name>
</gene>
<protein>
    <submittedName>
        <fullName evidence="1">Uncharacterized protein</fullName>
    </submittedName>
</protein>
<accession>A0A5N6NJ82</accession>
<dbReference type="EMBL" id="SZYD01000011">
    <property type="protein sequence ID" value="KAD4888974.1"/>
    <property type="molecule type" value="Genomic_DNA"/>
</dbReference>
<evidence type="ECO:0000313" key="2">
    <source>
        <dbReference type="Proteomes" id="UP000326396"/>
    </source>
</evidence>
<dbReference type="Proteomes" id="UP000326396">
    <property type="component" value="Linkage Group LG19"/>
</dbReference>
<comment type="caution">
    <text evidence="1">The sequence shown here is derived from an EMBL/GenBank/DDBJ whole genome shotgun (WGS) entry which is preliminary data.</text>
</comment>
<organism evidence="1 2">
    <name type="scientific">Mikania micrantha</name>
    <name type="common">bitter vine</name>
    <dbReference type="NCBI Taxonomy" id="192012"/>
    <lineage>
        <taxon>Eukaryota</taxon>
        <taxon>Viridiplantae</taxon>
        <taxon>Streptophyta</taxon>
        <taxon>Embryophyta</taxon>
        <taxon>Tracheophyta</taxon>
        <taxon>Spermatophyta</taxon>
        <taxon>Magnoliopsida</taxon>
        <taxon>eudicotyledons</taxon>
        <taxon>Gunneridae</taxon>
        <taxon>Pentapetalae</taxon>
        <taxon>asterids</taxon>
        <taxon>campanulids</taxon>
        <taxon>Asterales</taxon>
        <taxon>Asteraceae</taxon>
        <taxon>Asteroideae</taxon>
        <taxon>Heliantheae alliance</taxon>
        <taxon>Eupatorieae</taxon>
        <taxon>Mikania</taxon>
    </lineage>
</organism>
<sequence>MFISKGKETDLVKMSNELKNLLRINDSGRGEKGRTIHIGHLEQSNIRVHFTSFLPTFSADHLTGPSNHAGVYCPLFQHITTQVVFSLYHTGLLPNHASSNHAGLSTHLGLYAIFSTAPVYRCCCSSASAATNLITWIEPSMAFIPIEDQIFLDLITIETEK</sequence>
<name>A0A5N6NJ82_9ASTR</name>
<reference evidence="1 2" key="1">
    <citation type="submission" date="2019-05" db="EMBL/GenBank/DDBJ databases">
        <title>Mikania micrantha, genome provides insights into the molecular mechanism of rapid growth.</title>
        <authorList>
            <person name="Liu B."/>
        </authorList>
    </citation>
    <scope>NUCLEOTIDE SEQUENCE [LARGE SCALE GENOMIC DNA]</scope>
    <source>
        <strain evidence="1">NLD-2019</strain>
        <tissue evidence="1">Leaf</tissue>
    </source>
</reference>
<keyword evidence="2" id="KW-1185">Reference proteome</keyword>
<evidence type="ECO:0000313" key="1">
    <source>
        <dbReference type="EMBL" id="KAD4888974.1"/>
    </source>
</evidence>
<dbReference type="AlphaFoldDB" id="A0A5N6NJ82"/>
<proteinExistence type="predicted"/>